<sequence>MNLPLVDFGISPLRRTESSIEDCPISDKYTSIEELLKRLRLLVNSRPPDSMRSHLPVPLKKEINTIICLLRGGIATSDKKEEGTEAEPQFNSWQMLSLPQSIEGTNAHQPVHKPGPT</sequence>
<name>A0A4Y2FHR7_ARAVE</name>
<proteinExistence type="predicted"/>
<reference evidence="1 2" key="1">
    <citation type="journal article" date="2019" name="Sci. Rep.">
        <title>Orb-weaving spider Araneus ventricosus genome elucidates the spidroin gene catalogue.</title>
        <authorList>
            <person name="Kono N."/>
            <person name="Nakamura H."/>
            <person name="Ohtoshi R."/>
            <person name="Moran D.A.P."/>
            <person name="Shinohara A."/>
            <person name="Yoshida Y."/>
            <person name="Fujiwara M."/>
            <person name="Mori M."/>
            <person name="Tomita M."/>
            <person name="Arakawa K."/>
        </authorList>
    </citation>
    <scope>NUCLEOTIDE SEQUENCE [LARGE SCALE GENOMIC DNA]</scope>
</reference>
<comment type="caution">
    <text evidence="1">The sequence shown here is derived from an EMBL/GenBank/DDBJ whole genome shotgun (WGS) entry which is preliminary data.</text>
</comment>
<dbReference type="AlphaFoldDB" id="A0A4Y2FHR7"/>
<evidence type="ECO:0000313" key="2">
    <source>
        <dbReference type="Proteomes" id="UP000499080"/>
    </source>
</evidence>
<accession>A0A4Y2FHR7</accession>
<organism evidence="1 2">
    <name type="scientific">Araneus ventricosus</name>
    <name type="common">Orbweaver spider</name>
    <name type="synonym">Epeira ventricosa</name>
    <dbReference type="NCBI Taxonomy" id="182803"/>
    <lineage>
        <taxon>Eukaryota</taxon>
        <taxon>Metazoa</taxon>
        <taxon>Ecdysozoa</taxon>
        <taxon>Arthropoda</taxon>
        <taxon>Chelicerata</taxon>
        <taxon>Arachnida</taxon>
        <taxon>Araneae</taxon>
        <taxon>Araneomorphae</taxon>
        <taxon>Entelegynae</taxon>
        <taxon>Araneoidea</taxon>
        <taxon>Araneidae</taxon>
        <taxon>Araneus</taxon>
    </lineage>
</organism>
<dbReference type="EMBL" id="BGPR01000950">
    <property type="protein sequence ID" value="GBM41032.1"/>
    <property type="molecule type" value="Genomic_DNA"/>
</dbReference>
<keyword evidence="2" id="KW-1185">Reference proteome</keyword>
<dbReference type="Proteomes" id="UP000499080">
    <property type="component" value="Unassembled WGS sequence"/>
</dbReference>
<protein>
    <submittedName>
        <fullName evidence="1">Uncharacterized protein</fullName>
    </submittedName>
</protein>
<evidence type="ECO:0000313" key="1">
    <source>
        <dbReference type="EMBL" id="GBM41032.1"/>
    </source>
</evidence>
<gene>
    <name evidence="1" type="ORF">AVEN_180939_1</name>
</gene>